<dbReference type="SUPFAM" id="SSF53098">
    <property type="entry name" value="Ribonuclease H-like"/>
    <property type="match status" value="1"/>
</dbReference>
<dbReference type="Proteomes" id="UP000288805">
    <property type="component" value="Unassembled WGS sequence"/>
</dbReference>
<dbReference type="InterPro" id="IPR012337">
    <property type="entry name" value="RNaseH-like_sf"/>
</dbReference>
<name>A0A438BRP7_VITVI</name>
<gene>
    <name evidence="2" type="ORF">CK203_088811</name>
</gene>
<sequence length="373" mass="42002">MASEGGSAMPGRDPAWKYCSPIEDDDDEDTEDEDVYMYPIDMHPDERDAYRSIVSASKASNWEREQHENIVGSKCKPGESSTGIPLTMRKSQIFPTMPFVYELMHVMKENLIRQGARDWMFKIIQDRWEKTLKHPLHAAAYFLNPRFQYRREVGSDPELLQVVHDVFAKLDPTTESLSQFGNELLLFRDAKRGFSDRAAIAARSTMVPENDRVAEKDYLDLLNILAEVGEEEDNQLFQWVRPIHLDDEVGNPDPRIAAHAREFGVNVERVLSEEVHFESFSKDTDDSLQAALNSHQKIDSTSVGHSGRPSAIGTSASGYDGSRGGTDDGGDNGEEVLMNVDIVNIQSTNLLVKMISHTAHRMKTMALEELVQA</sequence>
<evidence type="ECO:0000313" key="3">
    <source>
        <dbReference type="Proteomes" id="UP000288805"/>
    </source>
</evidence>
<feature type="compositionally biased region" description="Acidic residues" evidence="1">
    <location>
        <begin position="22"/>
        <end position="31"/>
    </location>
</feature>
<accession>A0A438BRP7</accession>
<organism evidence="2 3">
    <name type="scientific">Vitis vinifera</name>
    <name type="common">Grape</name>
    <dbReference type="NCBI Taxonomy" id="29760"/>
    <lineage>
        <taxon>Eukaryota</taxon>
        <taxon>Viridiplantae</taxon>
        <taxon>Streptophyta</taxon>
        <taxon>Embryophyta</taxon>
        <taxon>Tracheophyta</taxon>
        <taxon>Spermatophyta</taxon>
        <taxon>Magnoliopsida</taxon>
        <taxon>eudicotyledons</taxon>
        <taxon>Gunneridae</taxon>
        <taxon>Pentapetalae</taxon>
        <taxon>rosids</taxon>
        <taxon>Vitales</taxon>
        <taxon>Vitaceae</taxon>
        <taxon>Viteae</taxon>
        <taxon>Vitis</taxon>
    </lineage>
</organism>
<reference evidence="2 3" key="1">
    <citation type="journal article" date="2018" name="PLoS Genet.">
        <title>Population sequencing reveals clonal diversity and ancestral inbreeding in the grapevine cultivar Chardonnay.</title>
        <authorList>
            <person name="Roach M.J."/>
            <person name="Johnson D.L."/>
            <person name="Bohlmann J."/>
            <person name="van Vuuren H.J."/>
            <person name="Jones S.J."/>
            <person name="Pretorius I.S."/>
            <person name="Schmidt S.A."/>
            <person name="Borneman A.R."/>
        </authorList>
    </citation>
    <scope>NUCLEOTIDE SEQUENCE [LARGE SCALE GENOMIC DNA]</scope>
    <source>
        <strain evidence="3">cv. Chardonnay</strain>
        <tissue evidence="2">Leaf</tissue>
    </source>
</reference>
<comment type="caution">
    <text evidence="2">The sequence shown here is derived from an EMBL/GenBank/DDBJ whole genome shotgun (WGS) entry which is preliminary data.</text>
</comment>
<proteinExistence type="predicted"/>
<dbReference type="AlphaFoldDB" id="A0A438BRP7"/>
<protein>
    <submittedName>
        <fullName evidence="2">Uncharacterized protein</fullName>
    </submittedName>
</protein>
<dbReference type="EMBL" id="QGNW01002648">
    <property type="protein sequence ID" value="RVW13627.1"/>
    <property type="molecule type" value="Genomic_DNA"/>
</dbReference>
<evidence type="ECO:0000313" key="2">
    <source>
        <dbReference type="EMBL" id="RVW13627.1"/>
    </source>
</evidence>
<feature type="region of interest" description="Disordered" evidence="1">
    <location>
        <begin position="296"/>
        <end position="333"/>
    </location>
</feature>
<feature type="region of interest" description="Disordered" evidence="1">
    <location>
        <begin position="1"/>
        <end position="31"/>
    </location>
</feature>
<evidence type="ECO:0000256" key="1">
    <source>
        <dbReference type="SAM" id="MobiDB-lite"/>
    </source>
</evidence>